<keyword evidence="3" id="KW-1185">Reference proteome</keyword>
<dbReference type="Proteomes" id="UP000288716">
    <property type="component" value="Unassembled WGS sequence"/>
</dbReference>
<dbReference type="VEuPathDB" id="VectorBase:LDEU008270"/>
<dbReference type="SUPFAM" id="SSF81383">
    <property type="entry name" value="F-box domain"/>
    <property type="match status" value="1"/>
</dbReference>
<dbReference type="InterPro" id="IPR001810">
    <property type="entry name" value="F-box_dom"/>
</dbReference>
<dbReference type="PROSITE" id="PS50181">
    <property type="entry name" value="FBOX"/>
    <property type="match status" value="1"/>
</dbReference>
<dbReference type="OrthoDB" id="10678081at2759"/>
<dbReference type="Gene3D" id="3.80.10.10">
    <property type="entry name" value="Ribonuclease Inhibitor"/>
    <property type="match status" value="1"/>
</dbReference>
<dbReference type="Gene3D" id="1.20.1280.50">
    <property type="match status" value="1"/>
</dbReference>
<dbReference type="Pfam" id="PF12937">
    <property type="entry name" value="F-box-like"/>
    <property type="match status" value="1"/>
</dbReference>
<protein>
    <recommendedName>
        <fullName evidence="1">F-box domain-containing protein</fullName>
    </recommendedName>
</protein>
<dbReference type="EMBL" id="NCKV01005901">
    <property type="protein sequence ID" value="RWS23769.1"/>
    <property type="molecule type" value="Genomic_DNA"/>
</dbReference>
<organism evidence="2 3">
    <name type="scientific">Leptotrombidium deliense</name>
    <dbReference type="NCBI Taxonomy" id="299467"/>
    <lineage>
        <taxon>Eukaryota</taxon>
        <taxon>Metazoa</taxon>
        <taxon>Ecdysozoa</taxon>
        <taxon>Arthropoda</taxon>
        <taxon>Chelicerata</taxon>
        <taxon>Arachnida</taxon>
        <taxon>Acari</taxon>
        <taxon>Acariformes</taxon>
        <taxon>Trombidiformes</taxon>
        <taxon>Prostigmata</taxon>
        <taxon>Anystina</taxon>
        <taxon>Parasitengona</taxon>
        <taxon>Trombiculoidea</taxon>
        <taxon>Trombiculidae</taxon>
        <taxon>Leptotrombidium</taxon>
    </lineage>
</organism>
<name>A0A443S890_9ACAR</name>
<dbReference type="SUPFAM" id="SSF52047">
    <property type="entry name" value="RNI-like"/>
    <property type="match status" value="1"/>
</dbReference>
<evidence type="ECO:0000313" key="3">
    <source>
        <dbReference type="Proteomes" id="UP000288716"/>
    </source>
</evidence>
<evidence type="ECO:0000259" key="1">
    <source>
        <dbReference type="PROSITE" id="PS50181"/>
    </source>
</evidence>
<feature type="domain" description="F-box" evidence="1">
    <location>
        <begin position="19"/>
        <end position="54"/>
    </location>
</feature>
<dbReference type="InterPro" id="IPR036047">
    <property type="entry name" value="F-box-like_dom_sf"/>
</dbReference>
<sequence>MGKRKRSEILKLKKCSKSETNISSLPDNVFFQIFEFLTHNELLNCRAVSKSWKEKSDYTLRVTNKELVIVNENTQHDIGIIIDTENCVAQFNTIFHLFPNITNIAIYSTSFPVAVLFYAFRNKFQYVTTIEIDSDDFDFKIGGIIAECFPNIKSLSLSNVEIADNEVITLLRKLQLEELRLVLADTTGSFIPAIPNTLKLLHVSYCAITWSQQLLIGPKLCLEKLEVEEGTIGKDFFEFLDNVFPEITSLNISCSVLEDLHCFVHNKILDFELLAGEIRSQYFFKPLCSVKSFDVDIHRLSENDLAFLLQMFPNIESLIFVGSSKYFTFTPRLINSFKSLKFLKKWSISDTRMYTEKYIIYNFGSENILIPAMLAMTQ</sequence>
<dbReference type="InterPro" id="IPR032675">
    <property type="entry name" value="LRR_dom_sf"/>
</dbReference>
<evidence type="ECO:0000313" key="2">
    <source>
        <dbReference type="EMBL" id="RWS23769.1"/>
    </source>
</evidence>
<reference evidence="2 3" key="1">
    <citation type="journal article" date="2018" name="Gigascience">
        <title>Genomes of trombidid mites reveal novel predicted allergens and laterally-transferred genes associated with secondary metabolism.</title>
        <authorList>
            <person name="Dong X."/>
            <person name="Chaisiri K."/>
            <person name="Xia D."/>
            <person name="Armstrong S.D."/>
            <person name="Fang Y."/>
            <person name="Donnelly M.J."/>
            <person name="Kadowaki T."/>
            <person name="McGarry J.W."/>
            <person name="Darby A.C."/>
            <person name="Makepeace B.L."/>
        </authorList>
    </citation>
    <scope>NUCLEOTIDE SEQUENCE [LARGE SCALE GENOMIC DNA]</scope>
    <source>
        <strain evidence="2">UoL-UT</strain>
    </source>
</reference>
<gene>
    <name evidence="2" type="ORF">B4U80_13320</name>
</gene>
<dbReference type="CDD" id="cd09917">
    <property type="entry name" value="F-box_SF"/>
    <property type="match status" value="1"/>
</dbReference>
<proteinExistence type="predicted"/>
<feature type="non-terminal residue" evidence="2">
    <location>
        <position position="378"/>
    </location>
</feature>
<dbReference type="AlphaFoldDB" id="A0A443S890"/>
<accession>A0A443S890</accession>
<dbReference type="SMART" id="SM00256">
    <property type="entry name" value="FBOX"/>
    <property type="match status" value="1"/>
</dbReference>
<comment type="caution">
    <text evidence="2">The sequence shown here is derived from an EMBL/GenBank/DDBJ whole genome shotgun (WGS) entry which is preliminary data.</text>
</comment>